<dbReference type="GO" id="GO:0032993">
    <property type="term" value="C:protein-DNA complex"/>
    <property type="evidence" value="ECO:0007669"/>
    <property type="project" value="TreeGrafter"/>
</dbReference>
<organism evidence="7 8">
    <name type="scientific">Anaerobacillus alkalilacustris</name>
    <dbReference type="NCBI Taxonomy" id="393763"/>
    <lineage>
        <taxon>Bacteria</taxon>
        <taxon>Bacillati</taxon>
        <taxon>Bacillota</taxon>
        <taxon>Bacilli</taxon>
        <taxon>Bacillales</taxon>
        <taxon>Bacillaceae</taxon>
        <taxon>Anaerobacillus</taxon>
    </lineage>
</organism>
<protein>
    <recommendedName>
        <fullName evidence="3">DNA-3-methyladenine glycosylase II</fullName>
        <ecNumber evidence="3">3.2.2.21</ecNumber>
    </recommendedName>
</protein>
<accession>A0A1S2LM13</accession>
<evidence type="ECO:0000256" key="5">
    <source>
        <dbReference type="ARBA" id="ARBA00023204"/>
    </source>
</evidence>
<evidence type="ECO:0000256" key="1">
    <source>
        <dbReference type="ARBA" id="ARBA00000086"/>
    </source>
</evidence>
<dbReference type="FunFam" id="1.10.340.30:FF:000004">
    <property type="entry name" value="DNA-3-methyladenine glycosylase II"/>
    <property type="match status" value="1"/>
</dbReference>
<dbReference type="InterPro" id="IPR051912">
    <property type="entry name" value="Alkylbase_DNA_Glycosylase/TA"/>
</dbReference>
<dbReference type="PANTHER" id="PTHR43003">
    <property type="entry name" value="DNA-3-METHYLADENINE GLYCOSYLASE"/>
    <property type="match status" value="1"/>
</dbReference>
<dbReference type="Proteomes" id="UP000179524">
    <property type="component" value="Unassembled WGS sequence"/>
</dbReference>
<dbReference type="EC" id="3.2.2.21" evidence="3"/>
<dbReference type="EMBL" id="MLQR01000027">
    <property type="protein sequence ID" value="OIJ13559.1"/>
    <property type="molecule type" value="Genomic_DNA"/>
</dbReference>
<dbReference type="Gene3D" id="1.10.340.30">
    <property type="entry name" value="Hypothetical protein, domain 2"/>
    <property type="match status" value="1"/>
</dbReference>
<keyword evidence="4" id="KW-0227">DNA damage</keyword>
<dbReference type="OrthoDB" id="9785929at2"/>
<dbReference type="PANTHER" id="PTHR43003:SF5">
    <property type="entry name" value="DNA-3-METHYLADENINE GLYCOSYLASE"/>
    <property type="match status" value="1"/>
</dbReference>
<dbReference type="InterPro" id="IPR003265">
    <property type="entry name" value="HhH-GPD_domain"/>
</dbReference>
<dbReference type="CDD" id="cd00056">
    <property type="entry name" value="ENDO3c"/>
    <property type="match status" value="1"/>
</dbReference>
<feature type="domain" description="HhH-GPD" evidence="6">
    <location>
        <begin position="124"/>
        <end position="284"/>
    </location>
</feature>
<name>A0A1S2LM13_9BACI</name>
<keyword evidence="8" id="KW-1185">Reference proteome</keyword>
<reference evidence="7 8" key="1">
    <citation type="submission" date="2016-10" db="EMBL/GenBank/DDBJ databases">
        <title>Draft genome sequences of four alkaliphilic bacteria belonging to the Anaerobacillus genus.</title>
        <authorList>
            <person name="Bassil N.M."/>
            <person name="Lloyd J.R."/>
        </authorList>
    </citation>
    <scope>NUCLEOTIDE SEQUENCE [LARGE SCALE GENOMIC DNA]</scope>
    <source>
        <strain evidence="7 8">DSM 18345</strain>
    </source>
</reference>
<dbReference type="AlphaFoldDB" id="A0A1S2LM13"/>
<dbReference type="Pfam" id="PF00730">
    <property type="entry name" value="HhH-GPD"/>
    <property type="match status" value="1"/>
</dbReference>
<keyword evidence="5" id="KW-0234">DNA repair</keyword>
<dbReference type="InterPro" id="IPR011257">
    <property type="entry name" value="DNA_glycosylase"/>
</dbReference>
<dbReference type="GO" id="GO:0006285">
    <property type="term" value="P:base-excision repair, AP site formation"/>
    <property type="evidence" value="ECO:0007669"/>
    <property type="project" value="TreeGrafter"/>
</dbReference>
<proteinExistence type="inferred from homology"/>
<dbReference type="GO" id="GO:0032131">
    <property type="term" value="F:alkylated DNA binding"/>
    <property type="evidence" value="ECO:0007669"/>
    <property type="project" value="TreeGrafter"/>
</dbReference>
<evidence type="ECO:0000259" key="6">
    <source>
        <dbReference type="SMART" id="SM00478"/>
    </source>
</evidence>
<dbReference type="Gene3D" id="1.10.1670.40">
    <property type="match status" value="1"/>
</dbReference>
<dbReference type="GO" id="GO:0008725">
    <property type="term" value="F:DNA-3-methyladenine glycosylase activity"/>
    <property type="evidence" value="ECO:0007669"/>
    <property type="project" value="TreeGrafter"/>
</dbReference>
<evidence type="ECO:0000313" key="7">
    <source>
        <dbReference type="EMBL" id="OIJ13559.1"/>
    </source>
</evidence>
<dbReference type="SUPFAM" id="SSF48150">
    <property type="entry name" value="DNA-glycosylase"/>
    <property type="match status" value="1"/>
</dbReference>
<dbReference type="GO" id="GO:0005737">
    <property type="term" value="C:cytoplasm"/>
    <property type="evidence" value="ECO:0007669"/>
    <property type="project" value="TreeGrafter"/>
</dbReference>
<dbReference type="SMART" id="SM00478">
    <property type="entry name" value="ENDO3c"/>
    <property type="match status" value="1"/>
</dbReference>
<evidence type="ECO:0000313" key="8">
    <source>
        <dbReference type="Proteomes" id="UP000179524"/>
    </source>
</evidence>
<comment type="caution">
    <text evidence="7">The sequence shown here is derived from an EMBL/GenBank/DDBJ whole genome shotgun (WGS) entry which is preliminary data.</text>
</comment>
<gene>
    <name evidence="7" type="ORF">BKP37_09725</name>
</gene>
<sequence length="290" mass="33384">MDVKITGPYNYLHVIERLSYDTIRVIDKEKNGVKVPINVYGKDVVASVAFSGPIENPNCHIQLPSGYEEEGIRKIITIFQLEESLQEIANHFLHTDLAVLFQDNRGLPLLCEFDLYYCVMKTIIHQQLNLSFAHTLTERFVKSFGKEQDGVWFPPTPETVSNLDYEDLRKLQFSQRKAEYVIDTSKLIASGELNLDELKLLKDEEAIEQLVRIRGIGYWTAENILLFGMARKNLFPVKDIGIQNAAKNLFELEKKPTVEELLTMSEQWSPYKSYASLYLWESLGNQKARS</sequence>
<dbReference type="RefSeq" id="WP_071309410.1">
    <property type="nucleotide sequence ID" value="NZ_MLQR01000027.1"/>
</dbReference>
<comment type="similarity">
    <text evidence="2">Belongs to the alkylbase DNA glycosidase AlkA family.</text>
</comment>
<evidence type="ECO:0000256" key="2">
    <source>
        <dbReference type="ARBA" id="ARBA00010817"/>
    </source>
</evidence>
<dbReference type="GO" id="GO:0043916">
    <property type="term" value="F:DNA-7-methylguanine glycosylase activity"/>
    <property type="evidence" value="ECO:0007669"/>
    <property type="project" value="TreeGrafter"/>
</dbReference>
<evidence type="ECO:0000256" key="3">
    <source>
        <dbReference type="ARBA" id="ARBA00012000"/>
    </source>
</evidence>
<comment type="catalytic activity">
    <reaction evidence="1">
        <text>Hydrolysis of alkylated DNA, releasing 3-methyladenine, 3-methylguanine, 7-methylguanine and 7-methyladenine.</text>
        <dbReference type="EC" id="3.2.2.21"/>
    </reaction>
</comment>
<dbReference type="GO" id="GO:0006307">
    <property type="term" value="P:DNA alkylation repair"/>
    <property type="evidence" value="ECO:0007669"/>
    <property type="project" value="TreeGrafter"/>
</dbReference>
<evidence type="ECO:0000256" key="4">
    <source>
        <dbReference type="ARBA" id="ARBA00022763"/>
    </source>
</evidence>